<evidence type="ECO:0000313" key="4">
    <source>
        <dbReference type="Proteomes" id="UP000189933"/>
    </source>
</evidence>
<keyword evidence="1" id="KW-0808">Transferase</keyword>
<evidence type="ECO:0000256" key="1">
    <source>
        <dbReference type="ARBA" id="ARBA00022679"/>
    </source>
</evidence>
<dbReference type="RefSeq" id="WP_078664333.1">
    <property type="nucleotide sequence ID" value="NZ_FUXM01000001.1"/>
</dbReference>
<accession>A0A1T4L891</accession>
<keyword evidence="2" id="KW-0012">Acyltransferase</keyword>
<dbReference type="PANTHER" id="PTHR36449:SF1">
    <property type="entry name" value="ACETYLTRANSFERASE"/>
    <property type="match status" value="1"/>
</dbReference>
<dbReference type="PANTHER" id="PTHR36449">
    <property type="entry name" value="ACETYLTRANSFERASE-RELATED"/>
    <property type="match status" value="1"/>
</dbReference>
<dbReference type="AlphaFoldDB" id="A0A1T4L891"/>
<dbReference type="Proteomes" id="UP000189933">
    <property type="component" value="Unassembled WGS sequence"/>
</dbReference>
<gene>
    <name evidence="3" type="ORF">SAMN02745885_00083</name>
</gene>
<sequence>MASEKKVSEVISIFKCAKDRDIENFIKEKAIIYEKKAKSRTYLVFDEEALLEGEFKLLGYFALALQSLKIPEGTSVSQIRRLDGLYSRKGDGLITEIPAFLIGQLGKNDLYKDDINGDKLMKYALAVISRAQEIVGGRIVFLECQDKPKLIDFYSRNGFKIFRKDPLDNLVQMIRLIN</sequence>
<protein>
    <recommendedName>
        <fullName evidence="5">N-acetyltransferase domain-containing protein</fullName>
    </recommendedName>
</protein>
<dbReference type="GO" id="GO:0016746">
    <property type="term" value="F:acyltransferase activity"/>
    <property type="evidence" value="ECO:0007669"/>
    <property type="project" value="UniProtKB-KW"/>
</dbReference>
<evidence type="ECO:0000256" key="2">
    <source>
        <dbReference type="ARBA" id="ARBA00023315"/>
    </source>
</evidence>
<proteinExistence type="predicted"/>
<dbReference type="OrthoDB" id="9802211at2"/>
<evidence type="ECO:0000313" key="3">
    <source>
        <dbReference type="EMBL" id="SJZ50972.1"/>
    </source>
</evidence>
<reference evidence="4" key="1">
    <citation type="submission" date="2017-02" db="EMBL/GenBank/DDBJ databases">
        <authorList>
            <person name="Varghese N."/>
            <person name="Submissions S."/>
        </authorList>
    </citation>
    <scope>NUCLEOTIDE SEQUENCE [LARGE SCALE GENOMIC DNA]</scope>
    <source>
        <strain evidence="4">DSM 16521</strain>
    </source>
</reference>
<name>A0A1T4L891_9FIRM</name>
<organism evidence="3 4">
    <name type="scientific">Carboxydocella sporoproducens DSM 16521</name>
    <dbReference type="NCBI Taxonomy" id="1121270"/>
    <lineage>
        <taxon>Bacteria</taxon>
        <taxon>Bacillati</taxon>
        <taxon>Bacillota</taxon>
        <taxon>Clostridia</taxon>
        <taxon>Eubacteriales</taxon>
        <taxon>Clostridiales Family XVI. Incertae Sedis</taxon>
        <taxon>Carboxydocella</taxon>
    </lineage>
</organism>
<keyword evidence="4" id="KW-1185">Reference proteome</keyword>
<dbReference type="Gene3D" id="3.40.630.30">
    <property type="match status" value="1"/>
</dbReference>
<evidence type="ECO:0008006" key="5">
    <source>
        <dbReference type="Google" id="ProtNLM"/>
    </source>
</evidence>
<dbReference type="EMBL" id="FUXM01000001">
    <property type="protein sequence ID" value="SJZ50972.1"/>
    <property type="molecule type" value="Genomic_DNA"/>
</dbReference>